<dbReference type="AlphaFoldDB" id="W2V0S9"/>
<gene>
    <name evidence="2" type="ORF">P857_143</name>
</gene>
<keyword evidence="3" id="KW-1185">Reference proteome</keyword>
<dbReference type="Pfam" id="PF13340">
    <property type="entry name" value="DUF4096"/>
    <property type="match status" value="1"/>
</dbReference>
<feature type="domain" description="Insertion element IS402-like" evidence="1">
    <location>
        <begin position="1"/>
        <end position="36"/>
    </location>
</feature>
<protein>
    <recommendedName>
        <fullName evidence="1">Insertion element IS402-like domain-containing protein</fullName>
    </recommendedName>
</protein>
<reference evidence="2 3" key="1">
    <citation type="journal article" date="2013" name="PLoS ONE">
        <title>Bacterial endosymbiosis in a chordate host: long-term co-evolution and conservation of secondary metabolism.</title>
        <authorList>
            <person name="Kwan J.C."/>
            <person name="Schmidt E.W."/>
        </authorList>
    </citation>
    <scope>NUCLEOTIDE SEQUENCE [LARGE SCALE GENOMIC DNA]</scope>
    <source>
        <strain evidence="3">L6</strain>
    </source>
</reference>
<comment type="caution">
    <text evidence="2">The sequence shown here is derived from an EMBL/GenBank/DDBJ whole genome shotgun (WGS) entry which is preliminary data.</text>
</comment>
<organism evidence="2 3">
    <name type="scientific">Candidatus Xenolissoclinum pacificiensis L6</name>
    <dbReference type="NCBI Taxonomy" id="1401685"/>
    <lineage>
        <taxon>Bacteria</taxon>
        <taxon>Pseudomonadati</taxon>
        <taxon>Pseudomonadota</taxon>
        <taxon>Alphaproteobacteria</taxon>
        <taxon>Rickettsiales</taxon>
        <taxon>Anaplasmataceae</taxon>
        <taxon>Candidatus Xenolissoclinum</taxon>
    </lineage>
</organism>
<evidence type="ECO:0000313" key="2">
    <source>
        <dbReference type="EMBL" id="ETO91068.1"/>
    </source>
</evidence>
<dbReference type="InterPro" id="IPR025161">
    <property type="entry name" value="IS402-like_dom"/>
</dbReference>
<accession>W2V0S9</accession>
<evidence type="ECO:0000313" key="3">
    <source>
        <dbReference type="Proteomes" id="UP000018951"/>
    </source>
</evidence>
<dbReference type="EMBL" id="AXCJ01000009">
    <property type="protein sequence ID" value="ETO91068.1"/>
    <property type="molecule type" value="Genomic_DNA"/>
</dbReference>
<dbReference type="InterPro" id="IPR052909">
    <property type="entry name" value="Transposase_6_like"/>
</dbReference>
<dbReference type="PANTHER" id="PTHR46637:SF1">
    <property type="entry name" value="BLL5188 PROTEIN"/>
    <property type="match status" value="1"/>
</dbReference>
<sequence>MRTGDPCRDLPKEYGSWKTVYNKYNNWYKKGYLDEILMELKKMEIKNYT</sequence>
<dbReference type="PANTHER" id="PTHR46637">
    <property type="entry name" value="TIS1421-TRANSPOSASE PROTEIN A"/>
    <property type="match status" value="1"/>
</dbReference>
<name>W2V0S9_9RICK</name>
<proteinExistence type="predicted"/>
<evidence type="ECO:0000259" key="1">
    <source>
        <dbReference type="Pfam" id="PF13340"/>
    </source>
</evidence>
<dbReference type="Proteomes" id="UP000018951">
    <property type="component" value="Unassembled WGS sequence"/>
</dbReference>